<evidence type="ECO:0000256" key="2">
    <source>
        <dbReference type="SAM" id="Phobius"/>
    </source>
</evidence>
<dbReference type="EMBL" id="JAQHRD010000004">
    <property type="protein sequence ID" value="KAJ6442192.1"/>
    <property type="molecule type" value="Genomic_DNA"/>
</dbReference>
<reference evidence="3" key="1">
    <citation type="submission" date="2023-01" db="EMBL/GenBank/DDBJ databases">
        <title>The growth and conidiation of Purpureocillium lavendulum are regulated by nitrogen source and histone H3K14 acetylation.</title>
        <authorList>
            <person name="Tang P."/>
            <person name="Han J."/>
            <person name="Zhang C."/>
            <person name="Tang P."/>
            <person name="Qi F."/>
            <person name="Zhang K."/>
            <person name="Liang L."/>
        </authorList>
    </citation>
    <scope>NUCLEOTIDE SEQUENCE</scope>
    <source>
        <strain evidence="3">YMF1.00683</strain>
    </source>
</reference>
<evidence type="ECO:0000256" key="1">
    <source>
        <dbReference type="SAM" id="MobiDB-lite"/>
    </source>
</evidence>
<comment type="caution">
    <text evidence="3">The sequence shown here is derived from an EMBL/GenBank/DDBJ whole genome shotgun (WGS) entry which is preliminary data.</text>
</comment>
<evidence type="ECO:0000313" key="3">
    <source>
        <dbReference type="EMBL" id="KAJ6442192.1"/>
    </source>
</evidence>
<name>A0AB34FSS7_9HYPO</name>
<organism evidence="3 4">
    <name type="scientific">Purpureocillium lavendulum</name>
    <dbReference type="NCBI Taxonomy" id="1247861"/>
    <lineage>
        <taxon>Eukaryota</taxon>
        <taxon>Fungi</taxon>
        <taxon>Dikarya</taxon>
        <taxon>Ascomycota</taxon>
        <taxon>Pezizomycotina</taxon>
        <taxon>Sordariomycetes</taxon>
        <taxon>Hypocreomycetidae</taxon>
        <taxon>Hypocreales</taxon>
        <taxon>Ophiocordycipitaceae</taxon>
        <taxon>Purpureocillium</taxon>
    </lineage>
</organism>
<protein>
    <submittedName>
        <fullName evidence="3">Uncharacterized protein</fullName>
    </submittedName>
</protein>
<keyword evidence="2" id="KW-0812">Transmembrane</keyword>
<sequence length="109" mass="11749">MEQMIWAASAATTSRPQGLIDVDSLGTIIGLAVTCGILFVVTCVFVYAYGHWRHKHRILELQLHPEANIPLRPLRPVAGRAPQSPAPEPEAAEARPDDGQDAVAREASG</sequence>
<proteinExistence type="predicted"/>
<keyword evidence="2" id="KW-0472">Membrane</keyword>
<keyword evidence="2" id="KW-1133">Transmembrane helix</keyword>
<feature type="region of interest" description="Disordered" evidence="1">
    <location>
        <begin position="74"/>
        <end position="109"/>
    </location>
</feature>
<keyword evidence="4" id="KW-1185">Reference proteome</keyword>
<feature type="transmembrane region" description="Helical" evidence="2">
    <location>
        <begin position="25"/>
        <end position="49"/>
    </location>
</feature>
<evidence type="ECO:0000313" key="4">
    <source>
        <dbReference type="Proteomes" id="UP001163105"/>
    </source>
</evidence>
<accession>A0AB34FSS7</accession>
<dbReference type="Proteomes" id="UP001163105">
    <property type="component" value="Unassembled WGS sequence"/>
</dbReference>
<gene>
    <name evidence="3" type="ORF">O9K51_05745</name>
</gene>
<dbReference type="AlphaFoldDB" id="A0AB34FSS7"/>